<protein>
    <submittedName>
        <fullName evidence="4">Uncharacterized protein LOC100374336</fullName>
    </submittedName>
</protein>
<dbReference type="GeneID" id="100374336"/>
<sequence>MEGSEVHSRRSSARSGRSTASSSRKSSAFAKPFGFNNKTNFAALENLVLTRSDSYILRKPPPDDNVWKRPAPDFRPQVWAPSPPKRNTQDSMKPCKYGTYPGDYLKRPRKPRAQVLPHLLLPERAASPQIVTRFRIPDPYEAKLLYVKHGVYPKGQYKMPKPHDFRGYPPLSALGLDEFDVFYDHDPYDLKFKSERINMQSIEEVKLYIADPIPCDPKRIDRQRTNRHRRLGRTPHSALMERIEDRLSRKWEQERSANERIQKEIDEQNQKLKEQEQFACDVEAAMVV</sequence>
<feature type="region of interest" description="Disordered" evidence="2">
    <location>
        <begin position="66"/>
        <end position="96"/>
    </location>
</feature>
<proteinExistence type="predicted"/>
<reference evidence="4" key="1">
    <citation type="submission" date="2025-08" db="UniProtKB">
        <authorList>
            <consortium name="RefSeq"/>
        </authorList>
    </citation>
    <scope>IDENTIFICATION</scope>
    <source>
        <tissue evidence="4">Testes</tissue>
    </source>
</reference>
<name>A0ABM0MQ34_SACKO</name>
<accession>A0ABM0MQ34</accession>
<organism evidence="3 4">
    <name type="scientific">Saccoglossus kowalevskii</name>
    <name type="common">Acorn worm</name>
    <dbReference type="NCBI Taxonomy" id="10224"/>
    <lineage>
        <taxon>Eukaryota</taxon>
        <taxon>Metazoa</taxon>
        <taxon>Hemichordata</taxon>
        <taxon>Enteropneusta</taxon>
        <taxon>Harrimaniidae</taxon>
        <taxon>Saccoglossus</taxon>
    </lineage>
</organism>
<evidence type="ECO:0000313" key="3">
    <source>
        <dbReference type="Proteomes" id="UP000694865"/>
    </source>
</evidence>
<feature type="coiled-coil region" evidence="1">
    <location>
        <begin position="251"/>
        <end position="278"/>
    </location>
</feature>
<keyword evidence="1" id="KW-0175">Coiled coil</keyword>
<dbReference type="RefSeq" id="XP_006822125.1">
    <property type="nucleotide sequence ID" value="XM_006822062.1"/>
</dbReference>
<keyword evidence="3" id="KW-1185">Reference proteome</keyword>
<feature type="compositionally biased region" description="Low complexity" evidence="2">
    <location>
        <begin position="13"/>
        <end position="28"/>
    </location>
</feature>
<evidence type="ECO:0000256" key="2">
    <source>
        <dbReference type="SAM" id="MobiDB-lite"/>
    </source>
</evidence>
<gene>
    <name evidence="4" type="primary">LOC100374336</name>
</gene>
<dbReference type="Proteomes" id="UP000694865">
    <property type="component" value="Unplaced"/>
</dbReference>
<evidence type="ECO:0000256" key="1">
    <source>
        <dbReference type="SAM" id="Coils"/>
    </source>
</evidence>
<feature type="region of interest" description="Disordered" evidence="2">
    <location>
        <begin position="1"/>
        <end position="34"/>
    </location>
</feature>
<evidence type="ECO:0000313" key="4">
    <source>
        <dbReference type="RefSeq" id="XP_006822125.1"/>
    </source>
</evidence>